<evidence type="ECO:0000313" key="3">
    <source>
        <dbReference type="Proteomes" id="UP000235533"/>
    </source>
</evidence>
<dbReference type="Pfam" id="PF13274">
    <property type="entry name" value="SocA_Panacea"/>
    <property type="match status" value="1"/>
</dbReference>
<dbReference type="Proteomes" id="UP000235533">
    <property type="component" value="Unassembled WGS sequence"/>
</dbReference>
<dbReference type="AlphaFoldDB" id="A0A2N7JMF9"/>
<name>A0A2N7JMF9_VIBSP</name>
<sequence length="155" mass="17442">MKTYHTYSAVDVALSLLKHAKEQGKCFSNLQLQKLTYVCHGLSLAHFQRPLVVDDVFAWKFGPVVPSVYFRFKSYGANVITEQGDVVLDAESESIVKDVVSQLGHLTGPQLVDLTHRDGSPWHQVWDGTHQKVIPDHLIQSHYTQIKQSGRTTSL</sequence>
<dbReference type="EMBL" id="MCZF01000266">
    <property type="protein sequence ID" value="PMM42939.1"/>
    <property type="molecule type" value="Genomic_DNA"/>
</dbReference>
<accession>A0A2N7JMF9</accession>
<organism evidence="2 3">
    <name type="scientific">Vibrio splendidus</name>
    <dbReference type="NCBI Taxonomy" id="29497"/>
    <lineage>
        <taxon>Bacteria</taxon>
        <taxon>Pseudomonadati</taxon>
        <taxon>Pseudomonadota</taxon>
        <taxon>Gammaproteobacteria</taxon>
        <taxon>Vibrionales</taxon>
        <taxon>Vibrionaceae</taxon>
        <taxon>Vibrio</taxon>
    </lineage>
</organism>
<gene>
    <name evidence="2" type="ORF">BCT54_07065</name>
</gene>
<comment type="caution">
    <text evidence="2">The sequence shown here is derived from an EMBL/GenBank/DDBJ whole genome shotgun (WGS) entry which is preliminary data.</text>
</comment>
<feature type="domain" description="Antitoxin SocA-like Panacea" evidence="1">
    <location>
        <begin position="32"/>
        <end position="123"/>
    </location>
</feature>
<protein>
    <recommendedName>
        <fullName evidence="1">Antitoxin SocA-like Panacea domain-containing protein</fullName>
    </recommendedName>
</protein>
<evidence type="ECO:0000259" key="1">
    <source>
        <dbReference type="Pfam" id="PF13274"/>
    </source>
</evidence>
<dbReference type="InterPro" id="IPR025272">
    <property type="entry name" value="SocA_Panacea"/>
</dbReference>
<dbReference type="RefSeq" id="WP_102553259.1">
    <property type="nucleotide sequence ID" value="NZ_MCZF01000266.1"/>
</dbReference>
<reference evidence="3" key="1">
    <citation type="submission" date="2016-07" db="EMBL/GenBank/DDBJ databases">
        <title>Nontailed viruses are major unrecognized killers of bacteria in the ocean.</title>
        <authorList>
            <person name="Kauffman K."/>
            <person name="Hussain F."/>
            <person name="Yang J."/>
            <person name="Arevalo P."/>
            <person name="Brown J."/>
            <person name="Cutler M."/>
            <person name="Kelly L."/>
            <person name="Polz M.F."/>
        </authorList>
    </citation>
    <scope>NUCLEOTIDE SEQUENCE [LARGE SCALE GENOMIC DNA]</scope>
    <source>
        <strain evidence="3">10N.261.48.B5</strain>
    </source>
</reference>
<evidence type="ECO:0000313" key="2">
    <source>
        <dbReference type="EMBL" id="PMM42939.1"/>
    </source>
</evidence>
<proteinExistence type="predicted"/>